<proteinExistence type="predicted"/>
<accession>A0A8J6JJX1</accession>
<dbReference type="Pfam" id="PF14478">
    <property type="entry name" value="DUF4430"/>
    <property type="match status" value="1"/>
</dbReference>
<name>A0A8J6JJX1_9FIRM</name>
<feature type="compositionally biased region" description="Acidic residues" evidence="1">
    <location>
        <begin position="82"/>
        <end position="100"/>
    </location>
</feature>
<keyword evidence="4" id="KW-1185">Reference proteome</keyword>
<comment type="caution">
    <text evidence="3">The sequence shown here is derived from an EMBL/GenBank/DDBJ whole genome shotgun (WGS) entry which is preliminary data.</text>
</comment>
<evidence type="ECO:0000259" key="2">
    <source>
        <dbReference type="Pfam" id="PF14478"/>
    </source>
</evidence>
<feature type="region of interest" description="Disordered" evidence="1">
    <location>
        <begin position="143"/>
        <end position="178"/>
    </location>
</feature>
<feature type="region of interest" description="Disordered" evidence="1">
    <location>
        <begin position="41"/>
        <end position="130"/>
    </location>
</feature>
<dbReference type="EMBL" id="JACOPQ010000004">
    <property type="protein sequence ID" value="MBC5736629.1"/>
    <property type="molecule type" value="Genomic_DNA"/>
</dbReference>
<feature type="domain" description="Transcobalamin-like C-terminal" evidence="2">
    <location>
        <begin position="242"/>
        <end position="319"/>
    </location>
</feature>
<dbReference type="Gene3D" id="2.170.130.30">
    <property type="match status" value="1"/>
</dbReference>
<evidence type="ECO:0000256" key="1">
    <source>
        <dbReference type="SAM" id="MobiDB-lite"/>
    </source>
</evidence>
<protein>
    <submittedName>
        <fullName evidence="3">DUF4430 domain-containing protein</fullName>
    </submittedName>
</protein>
<dbReference type="RefSeq" id="WP_155151077.1">
    <property type="nucleotide sequence ID" value="NZ_JACOPQ010000004.1"/>
</dbReference>
<evidence type="ECO:0000313" key="4">
    <source>
        <dbReference type="Proteomes" id="UP000607645"/>
    </source>
</evidence>
<organism evidence="3 4">
    <name type="scientific">Lawsonibacter faecis</name>
    <dbReference type="NCBI Taxonomy" id="2763052"/>
    <lineage>
        <taxon>Bacteria</taxon>
        <taxon>Bacillati</taxon>
        <taxon>Bacillota</taxon>
        <taxon>Clostridia</taxon>
        <taxon>Eubacteriales</taxon>
        <taxon>Oscillospiraceae</taxon>
        <taxon>Lawsonibacter</taxon>
    </lineage>
</organism>
<reference evidence="3" key="1">
    <citation type="submission" date="2020-08" db="EMBL/GenBank/DDBJ databases">
        <title>Genome public.</title>
        <authorList>
            <person name="Liu C."/>
            <person name="Sun Q."/>
        </authorList>
    </citation>
    <scope>NUCLEOTIDE SEQUENCE</scope>
    <source>
        <strain evidence="3">NSJ-52</strain>
    </source>
</reference>
<evidence type="ECO:0000313" key="3">
    <source>
        <dbReference type="EMBL" id="MBC5736629.1"/>
    </source>
</evidence>
<gene>
    <name evidence="3" type="ORF">H8S62_06350</name>
</gene>
<dbReference type="InterPro" id="IPR027954">
    <property type="entry name" value="Transcobalamin-like_C"/>
</dbReference>
<dbReference type="AlphaFoldDB" id="A0A8J6JJX1"/>
<dbReference type="Proteomes" id="UP000607645">
    <property type="component" value="Unassembled WGS sequence"/>
</dbReference>
<sequence length="334" mass="36216">MWWKKNKWKVIVPVLIVAVLAAAFWYGGGAPGLQGWNVADNNTTLSGQPDAAPEDSGTDTGHSGETVPEETGSAEDGTQEAPETEQPDLSEQGVETEDPPQETQTDLISPDDETPAEGIESRPGGTEGGMTAQEKLDAAAELAGGSSPGVQAGDKAYSESQGMVIDPDTGKDQYLTDPVPEGKPLPVEPQDVEISDTAYTCTISISCATILDHMDWLDPEKVELVPEDGWILEPTEVTFYEGESVFNVLQRTGKQQGIHMEFENTPMYNSAYIEGIHNLYEFDCGELSGWMYQVNGWFPNYGCSRYQLQAGDVIEWEYTCDLGVDVGGYYSTGS</sequence>